<accession>A0ABU2N1C9</accession>
<dbReference type="Pfam" id="PF19979">
    <property type="entry name" value="DUF6415"/>
    <property type="match status" value="1"/>
</dbReference>
<sequence>MNSTYERDDAGVDHDALRSTVGRARRLYSAEMQPAAVAEVTRELHSHLRMLVPICLAMVEQTPKHTLARRRLEAAVDTAQHLMGTSPSGGPMAALVHMQLLADSAAALAARVQAPQT</sequence>
<keyword evidence="2" id="KW-1185">Reference proteome</keyword>
<organism evidence="1 2">
    <name type="scientific">Streptomyces litchfieldiae</name>
    <dbReference type="NCBI Taxonomy" id="3075543"/>
    <lineage>
        <taxon>Bacteria</taxon>
        <taxon>Bacillati</taxon>
        <taxon>Actinomycetota</taxon>
        <taxon>Actinomycetes</taxon>
        <taxon>Kitasatosporales</taxon>
        <taxon>Streptomycetaceae</taxon>
        <taxon>Streptomyces</taxon>
    </lineage>
</organism>
<dbReference type="RefSeq" id="WP_311708832.1">
    <property type="nucleotide sequence ID" value="NZ_JAVREL010000040.1"/>
</dbReference>
<gene>
    <name evidence="1" type="ORF">RM590_34860</name>
</gene>
<name>A0ABU2N1C9_9ACTN</name>
<evidence type="ECO:0000313" key="2">
    <source>
        <dbReference type="Proteomes" id="UP001183246"/>
    </source>
</evidence>
<dbReference type="EMBL" id="JAVREL010000040">
    <property type="protein sequence ID" value="MDT0347706.1"/>
    <property type="molecule type" value="Genomic_DNA"/>
</dbReference>
<evidence type="ECO:0000313" key="1">
    <source>
        <dbReference type="EMBL" id="MDT0347706.1"/>
    </source>
</evidence>
<dbReference type="InterPro" id="IPR046300">
    <property type="entry name" value="DUF6415"/>
</dbReference>
<proteinExistence type="predicted"/>
<protein>
    <submittedName>
        <fullName evidence="1">DUF6415 family natural product biosynthesis protein</fullName>
    </submittedName>
</protein>
<reference evidence="2" key="1">
    <citation type="submission" date="2023-07" db="EMBL/GenBank/DDBJ databases">
        <title>30 novel species of actinomycetes from the DSMZ collection.</title>
        <authorList>
            <person name="Nouioui I."/>
        </authorList>
    </citation>
    <scope>NUCLEOTIDE SEQUENCE [LARGE SCALE GENOMIC DNA]</scope>
    <source>
        <strain evidence="2">DSM 44938</strain>
    </source>
</reference>
<comment type="caution">
    <text evidence="1">The sequence shown here is derived from an EMBL/GenBank/DDBJ whole genome shotgun (WGS) entry which is preliminary data.</text>
</comment>
<dbReference type="Proteomes" id="UP001183246">
    <property type="component" value="Unassembled WGS sequence"/>
</dbReference>